<dbReference type="PANTHER" id="PTHR30535:SF34">
    <property type="entry name" value="MOLYBDATE-BINDING PROTEIN MOLA"/>
    <property type="match status" value="1"/>
</dbReference>
<dbReference type="STRING" id="1127673.GLIP_4320"/>
<dbReference type="InterPro" id="IPR002491">
    <property type="entry name" value="ABC_transptr_periplasmic_BD"/>
</dbReference>
<dbReference type="EMBL" id="BAEN01000076">
    <property type="protein sequence ID" value="GAC16931.1"/>
    <property type="molecule type" value="Genomic_DNA"/>
</dbReference>
<dbReference type="InterPro" id="IPR054828">
    <property type="entry name" value="Vit_B12_bind_prot"/>
</dbReference>
<dbReference type="PANTHER" id="PTHR30535">
    <property type="entry name" value="VITAMIN B12-BINDING PROTEIN"/>
    <property type="match status" value="1"/>
</dbReference>
<evidence type="ECO:0000256" key="2">
    <source>
        <dbReference type="SAM" id="SignalP"/>
    </source>
</evidence>
<protein>
    <submittedName>
        <fullName evidence="4">Vitamin B12 transport system substrate-binding protein</fullName>
    </submittedName>
</protein>
<reference evidence="4 5" key="1">
    <citation type="journal article" date="2017" name="Antonie Van Leeuwenhoek">
        <title>Rhizobium rhizosphaerae sp. nov., a novel species isolated from rice rhizosphere.</title>
        <authorList>
            <person name="Zhao J.J."/>
            <person name="Zhang J."/>
            <person name="Zhang R.J."/>
            <person name="Zhang C.W."/>
            <person name="Yin H.Q."/>
            <person name="Zhang X.X."/>
        </authorList>
    </citation>
    <scope>NUCLEOTIDE SEQUENCE [LARGE SCALE GENOMIC DNA]</scope>
    <source>
        <strain evidence="4 5">E3</strain>
    </source>
</reference>
<dbReference type="eggNOG" id="COG0614">
    <property type="taxonomic scope" value="Bacteria"/>
</dbReference>
<feature type="signal peptide" evidence="2">
    <location>
        <begin position="1"/>
        <end position="28"/>
    </location>
</feature>
<gene>
    <name evidence="4" type="primary">btuF</name>
    <name evidence="4" type="ORF">GLIP_4320</name>
</gene>
<organism evidence="4 5">
    <name type="scientific">Aliiglaciecola lipolytica E3</name>
    <dbReference type="NCBI Taxonomy" id="1127673"/>
    <lineage>
        <taxon>Bacteria</taxon>
        <taxon>Pseudomonadati</taxon>
        <taxon>Pseudomonadota</taxon>
        <taxon>Gammaproteobacteria</taxon>
        <taxon>Alteromonadales</taxon>
        <taxon>Alteromonadaceae</taxon>
        <taxon>Aliiglaciecola</taxon>
    </lineage>
</organism>
<feature type="domain" description="Fe/B12 periplasmic-binding" evidence="3">
    <location>
        <begin position="44"/>
        <end position="293"/>
    </location>
</feature>
<feature type="chain" id="PRO_5003897033" evidence="2">
    <location>
        <begin position="29"/>
        <end position="298"/>
    </location>
</feature>
<accession>K6XZ54</accession>
<dbReference type="OrthoDB" id="6495095at2"/>
<proteinExistence type="predicted"/>
<dbReference type="CDD" id="cd01144">
    <property type="entry name" value="BtuF"/>
    <property type="match status" value="1"/>
</dbReference>
<evidence type="ECO:0000313" key="4">
    <source>
        <dbReference type="EMBL" id="GAC16931.1"/>
    </source>
</evidence>
<dbReference type="SUPFAM" id="SSF53807">
    <property type="entry name" value="Helical backbone' metal receptor"/>
    <property type="match status" value="1"/>
</dbReference>
<dbReference type="RefSeq" id="WP_008846733.1">
    <property type="nucleotide sequence ID" value="NZ_BAEN01000076.1"/>
</dbReference>
<dbReference type="Pfam" id="PF01497">
    <property type="entry name" value="Peripla_BP_2"/>
    <property type="match status" value="1"/>
</dbReference>
<dbReference type="InterPro" id="IPR050902">
    <property type="entry name" value="ABC_Transporter_SBP"/>
</dbReference>
<dbReference type="Proteomes" id="UP000006334">
    <property type="component" value="Unassembled WGS sequence"/>
</dbReference>
<dbReference type="NCBIfam" id="NF038402">
    <property type="entry name" value="TroA_like"/>
    <property type="match status" value="1"/>
</dbReference>
<evidence type="ECO:0000313" key="5">
    <source>
        <dbReference type="Proteomes" id="UP000006334"/>
    </source>
</evidence>
<dbReference type="GO" id="GO:0071281">
    <property type="term" value="P:cellular response to iron ion"/>
    <property type="evidence" value="ECO:0007669"/>
    <property type="project" value="TreeGrafter"/>
</dbReference>
<evidence type="ECO:0000256" key="1">
    <source>
        <dbReference type="ARBA" id="ARBA00022729"/>
    </source>
</evidence>
<dbReference type="PROSITE" id="PS50983">
    <property type="entry name" value="FE_B12_PBP"/>
    <property type="match status" value="1"/>
</dbReference>
<evidence type="ECO:0000259" key="3">
    <source>
        <dbReference type="PROSITE" id="PS50983"/>
    </source>
</evidence>
<sequence length="298" mass="34108">MKPVKDNKSPFLPFVSLILLLCMGVCEAVEPNDNLNIQHKQNLKIIALAPHIVELLFDIGAGHQIIATGTYADFPEQAKTLPRVGDHSRLQIEKILQLRPDLVIAWRSGNSLTDLARLEEFGIRVFYSDPKVLEDVSKEIRIFGELTGRQQQANLLADNYQLHLTNMRKQYAAKQSISVFYEIWPAPMQTIAGDAWPQQHLDLCGARNIFAEINEDYPSVSLEQVISRMPQVIIQPKAAQQIESRLFDWQQFGFIPAVENHFILRPNADKVYRMTTRVLSEIELLCENIERARLFYAK</sequence>
<comment type="caution">
    <text evidence="4">The sequence shown here is derived from an EMBL/GenBank/DDBJ whole genome shotgun (WGS) entry which is preliminary data.</text>
</comment>
<keyword evidence="5" id="KW-1185">Reference proteome</keyword>
<dbReference type="AlphaFoldDB" id="K6XZ54"/>
<name>K6XZ54_9ALTE</name>
<dbReference type="Gene3D" id="3.40.50.1980">
    <property type="entry name" value="Nitrogenase molybdenum iron protein domain"/>
    <property type="match status" value="2"/>
</dbReference>
<keyword evidence="1 2" id="KW-0732">Signal</keyword>